<dbReference type="Proteomes" id="UP000244722">
    <property type="component" value="Unassembled WGS sequence"/>
</dbReference>
<feature type="transmembrane region" description="Helical" evidence="7">
    <location>
        <begin position="172"/>
        <end position="198"/>
    </location>
</feature>
<reference evidence="8 9" key="1">
    <citation type="submission" date="2017-04" db="EMBL/GenBank/DDBJ databases">
        <title>Draft genome sequence of Tuber borchii Vittad., a whitish edible truffle.</title>
        <authorList>
            <consortium name="DOE Joint Genome Institute"/>
            <person name="Murat C."/>
            <person name="Kuo A."/>
            <person name="Barry K.W."/>
            <person name="Clum A."/>
            <person name="Dockter R.B."/>
            <person name="Fauchery L."/>
            <person name="Iotti M."/>
            <person name="Kohler A."/>
            <person name="Labutti K."/>
            <person name="Lindquist E.A."/>
            <person name="Lipzen A."/>
            <person name="Ohm R.A."/>
            <person name="Wang M."/>
            <person name="Grigoriev I.V."/>
            <person name="Zambonelli A."/>
            <person name="Martin F.M."/>
        </authorList>
    </citation>
    <scope>NUCLEOTIDE SEQUENCE [LARGE SCALE GENOMIC DNA]</scope>
    <source>
        <strain evidence="8 9">Tbo3840</strain>
    </source>
</reference>
<evidence type="ECO:0000256" key="2">
    <source>
        <dbReference type="ARBA" id="ARBA00009824"/>
    </source>
</evidence>
<dbReference type="Gene3D" id="3.40.50.1820">
    <property type="entry name" value="alpha/beta hydrolase"/>
    <property type="match status" value="1"/>
</dbReference>
<evidence type="ECO:0000256" key="5">
    <source>
        <dbReference type="ARBA" id="ARBA00023136"/>
    </source>
</evidence>
<dbReference type="STRING" id="42251.A0A2T6ZFD2"/>
<dbReference type="GO" id="GO:0016020">
    <property type="term" value="C:membrane"/>
    <property type="evidence" value="ECO:0007669"/>
    <property type="project" value="UniProtKB-SubCell"/>
</dbReference>
<feature type="region of interest" description="Disordered" evidence="6">
    <location>
        <begin position="526"/>
        <end position="549"/>
    </location>
</feature>
<evidence type="ECO:0000256" key="6">
    <source>
        <dbReference type="SAM" id="MobiDB-lite"/>
    </source>
</evidence>
<comment type="similarity">
    <text evidence="2">Belongs to the TMCO4 family.</text>
</comment>
<evidence type="ECO:0000256" key="7">
    <source>
        <dbReference type="SAM" id="Phobius"/>
    </source>
</evidence>
<accession>A0A2T6ZFD2</accession>
<evidence type="ECO:0000256" key="1">
    <source>
        <dbReference type="ARBA" id="ARBA00004141"/>
    </source>
</evidence>
<evidence type="ECO:0000256" key="3">
    <source>
        <dbReference type="ARBA" id="ARBA00022692"/>
    </source>
</evidence>
<comment type="caution">
    <text evidence="8">The sequence shown here is derived from an EMBL/GenBank/DDBJ whole genome shotgun (WGS) entry which is preliminary data.</text>
</comment>
<evidence type="ECO:0008006" key="10">
    <source>
        <dbReference type="Google" id="ProtNLM"/>
    </source>
</evidence>
<name>A0A2T6ZFD2_TUBBO</name>
<keyword evidence="5 7" id="KW-0472">Membrane</keyword>
<dbReference type="AlphaFoldDB" id="A0A2T6ZFD2"/>
<keyword evidence="3 7" id="KW-0812">Transmembrane</keyword>
<gene>
    <name evidence="8" type="ORF">B9Z19DRAFT_1001570</name>
</gene>
<dbReference type="InterPro" id="IPR029058">
    <property type="entry name" value="AB_hydrolase_fold"/>
</dbReference>
<dbReference type="InterPro" id="IPR007941">
    <property type="entry name" value="DUF726"/>
</dbReference>
<evidence type="ECO:0000313" key="8">
    <source>
        <dbReference type="EMBL" id="PUU74166.1"/>
    </source>
</evidence>
<feature type="compositionally biased region" description="Basic residues" evidence="6">
    <location>
        <begin position="571"/>
        <end position="585"/>
    </location>
</feature>
<dbReference type="SUPFAM" id="SSF53474">
    <property type="entry name" value="alpha/beta-Hydrolases"/>
    <property type="match status" value="1"/>
</dbReference>
<comment type="subcellular location">
    <subcellularLocation>
        <location evidence="1">Membrane</location>
        <topology evidence="1">Multi-pass membrane protein</topology>
    </subcellularLocation>
</comment>
<dbReference type="PANTHER" id="PTHR17920:SF22">
    <property type="entry name" value="DUF726 DOMAIN PROTEIN (AFU_ORTHOLOGUE AFUA_2G12860)"/>
    <property type="match status" value="1"/>
</dbReference>
<dbReference type="OrthoDB" id="277931at2759"/>
<proteinExistence type="inferred from homology"/>
<keyword evidence="4 7" id="KW-1133">Transmembrane helix</keyword>
<protein>
    <recommendedName>
        <fullName evidence="10">DUF726-domain-containing protein</fullName>
    </recommendedName>
</protein>
<feature type="region of interest" description="Disordered" evidence="6">
    <location>
        <begin position="564"/>
        <end position="585"/>
    </location>
</feature>
<keyword evidence="9" id="KW-1185">Reference proteome</keyword>
<feature type="transmembrane region" description="Helical" evidence="7">
    <location>
        <begin position="210"/>
        <end position="232"/>
    </location>
</feature>
<dbReference type="PANTHER" id="PTHR17920">
    <property type="entry name" value="TRANSMEMBRANE AND COILED-COIL DOMAIN-CONTAINING PROTEIN 4 TMCO4"/>
    <property type="match status" value="1"/>
</dbReference>
<dbReference type="Pfam" id="PF05277">
    <property type="entry name" value="DUF726"/>
    <property type="match status" value="1"/>
</dbReference>
<organism evidence="8 9">
    <name type="scientific">Tuber borchii</name>
    <name type="common">White truffle</name>
    <dbReference type="NCBI Taxonomy" id="42251"/>
    <lineage>
        <taxon>Eukaryota</taxon>
        <taxon>Fungi</taxon>
        <taxon>Dikarya</taxon>
        <taxon>Ascomycota</taxon>
        <taxon>Pezizomycotina</taxon>
        <taxon>Pezizomycetes</taxon>
        <taxon>Pezizales</taxon>
        <taxon>Tuberaceae</taxon>
        <taxon>Tuber</taxon>
    </lineage>
</organism>
<sequence>MAAAGKTLPPRKRPIAKPAITPKLYNLRRKALASHDEWAMNVLHRIGEALNAPGGAESTNTRPGPQGQVLKWPEIYKPVPTPLTSPLPLRSAKLVTQAVLLLLLSLEKYDARSRTFLLILASSLRVPVDVVIELESETAKTLIAVSKQMSADAESKKRSDEGRVSRRWKVGLASVAGAAVIGVTGGLAAPLVAAGIGGLLSGVGLGATAFAGYLGAVAGSGAIMGALFGAYGGKMTGEMVERYAAEVKDFAFVPLRKSDPCLRVTIGITGWLTDPNEVILPWKALNENSEVYALRWEMGALIDLGSSLHEVLKSYAWSYVKLEIIKRTVLASLWAAIWPVALLRAARVIDNPFSIAKHRSEKAGQVLADAIINKAQGERPVTLVGFSLGARVIYYCLQSLAERGAYGLVENVVLMGAPVPSSGDTWTCARTVVAGRIVNVYSEKDYILGFLYRTSSVQFGIAGLQPVKVPGIENLDVSNRVEGHLRYRHVVGVILKEIFGHDVDVGEVSREEEVLKALELKDEQIERERKEREKEGGRSRDVDGEIDSALERAERGLEERKIRREEEEVRRKRREARREERRRRE</sequence>
<evidence type="ECO:0000256" key="4">
    <source>
        <dbReference type="ARBA" id="ARBA00022989"/>
    </source>
</evidence>
<dbReference type="EMBL" id="NESQ01000320">
    <property type="protein sequence ID" value="PUU74166.1"/>
    <property type="molecule type" value="Genomic_DNA"/>
</dbReference>
<evidence type="ECO:0000313" key="9">
    <source>
        <dbReference type="Proteomes" id="UP000244722"/>
    </source>
</evidence>